<keyword evidence="4" id="KW-0012">Acyltransferase</keyword>
<evidence type="ECO:0000256" key="1">
    <source>
        <dbReference type="ARBA" id="ARBA00005179"/>
    </source>
</evidence>
<name>G9NFT5_HYPAI</name>
<dbReference type="KEGG" id="tatv:25785588"/>
<accession>G9NFT5</accession>
<dbReference type="HOGENOM" id="CLU_029797_2_1_1"/>
<dbReference type="OrthoDB" id="21502at2759"/>
<dbReference type="EMBL" id="ABDG02000014">
    <property type="protein sequence ID" value="EHK50151.1"/>
    <property type="molecule type" value="Genomic_DNA"/>
</dbReference>
<dbReference type="OMA" id="VVLQWQH"/>
<dbReference type="Gene3D" id="3.30.559.10">
    <property type="entry name" value="Chloramphenicol acetyltransferase-like domain"/>
    <property type="match status" value="2"/>
</dbReference>
<dbReference type="RefSeq" id="XP_013948359.1">
    <property type="nucleotide sequence ID" value="XM_014092884.1"/>
</dbReference>
<evidence type="ECO:0000256" key="3">
    <source>
        <dbReference type="ARBA" id="ARBA00022679"/>
    </source>
</evidence>
<proteinExistence type="inferred from homology"/>
<evidence type="ECO:0000313" key="6">
    <source>
        <dbReference type="Proteomes" id="UP000005426"/>
    </source>
</evidence>
<dbReference type="AlphaFoldDB" id="G9NFT5"/>
<reference evidence="5 6" key="1">
    <citation type="journal article" date="2011" name="Genome Biol.">
        <title>Comparative genome sequence analysis underscores mycoparasitism as the ancestral life style of Trichoderma.</title>
        <authorList>
            <person name="Kubicek C.P."/>
            <person name="Herrera-Estrella A."/>
            <person name="Seidl-Seiboth V."/>
            <person name="Martinez D.A."/>
            <person name="Druzhinina I.S."/>
            <person name="Thon M."/>
            <person name="Zeilinger S."/>
            <person name="Casas-Flores S."/>
            <person name="Horwitz B.A."/>
            <person name="Mukherjee P.K."/>
            <person name="Mukherjee M."/>
            <person name="Kredics L."/>
            <person name="Alcaraz L.D."/>
            <person name="Aerts A."/>
            <person name="Antal Z."/>
            <person name="Atanasova L."/>
            <person name="Cervantes-Badillo M.G."/>
            <person name="Challacombe J."/>
            <person name="Chertkov O."/>
            <person name="McCluskey K."/>
            <person name="Coulpier F."/>
            <person name="Deshpande N."/>
            <person name="von Doehren H."/>
            <person name="Ebbole D.J."/>
            <person name="Esquivel-Naranjo E.U."/>
            <person name="Fekete E."/>
            <person name="Flipphi M."/>
            <person name="Glaser F."/>
            <person name="Gomez-Rodriguez E.Y."/>
            <person name="Gruber S."/>
            <person name="Han C."/>
            <person name="Henrissat B."/>
            <person name="Hermosa R."/>
            <person name="Hernandez-Onate M."/>
            <person name="Karaffa L."/>
            <person name="Kosti I."/>
            <person name="Le Crom S."/>
            <person name="Lindquist E."/>
            <person name="Lucas S."/>
            <person name="Luebeck M."/>
            <person name="Luebeck P.S."/>
            <person name="Margeot A."/>
            <person name="Metz B."/>
            <person name="Misra M."/>
            <person name="Nevalainen H."/>
            <person name="Omann M."/>
            <person name="Packer N."/>
            <person name="Perrone G."/>
            <person name="Uresti-Rivera E.E."/>
            <person name="Salamov A."/>
            <person name="Schmoll M."/>
            <person name="Seiboth B."/>
            <person name="Shapiro H."/>
            <person name="Sukno S."/>
            <person name="Tamayo-Ramos J.A."/>
            <person name="Tisch D."/>
            <person name="Wiest A."/>
            <person name="Wilkinson H.H."/>
            <person name="Zhang M."/>
            <person name="Coutinho P.M."/>
            <person name="Kenerley C.M."/>
            <person name="Monte E."/>
            <person name="Baker S.E."/>
            <person name="Grigoriev I.V."/>
        </authorList>
    </citation>
    <scope>NUCLEOTIDE SEQUENCE [LARGE SCALE GENOMIC DNA]</scope>
    <source>
        <strain evidence="6">ATCC 20476 / IMI 206040</strain>
    </source>
</reference>
<comment type="similarity">
    <text evidence="2">Belongs to the plant acyltransferase family.</text>
</comment>
<dbReference type="STRING" id="452589.G9NFT5"/>
<dbReference type="GO" id="GO:0016746">
    <property type="term" value="F:acyltransferase activity"/>
    <property type="evidence" value="ECO:0007669"/>
    <property type="project" value="UniProtKB-KW"/>
</dbReference>
<dbReference type="InterPro" id="IPR051283">
    <property type="entry name" value="Sec_Metabolite_Acyltrans"/>
</dbReference>
<dbReference type="PANTHER" id="PTHR31896:SF69">
    <property type="entry name" value="FAMILY REGULATORY PROTEIN, PUTATIVE (AFU_ORTHOLOGUE AFUA_3G14730)-RELATED"/>
    <property type="match status" value="1"/>
</dbReference>
<gene>
    <name evidence="5" type="ORF">TRIATDRAFT_81374</name>
</gene>
<dbReference type="InterPro" id="IPR023213">
    <property type="entry name" value="CAT-like_dom_sf"/>
</dbReference>
<keyword evidence="6" id="KW-1185">Reference proteome</keyword>
<comment type="caution">
    <text evidence="5">The sequence shown here is derived from an EMBL/GenBank/DDBJ whole genome shotgun (WGS) entry which is preliminary data.</text>
</comment>
<dbReference type="Proteomes" id="UP000005426">
    <property type="component" value="Unassembled WGS sequence"/>
</dbReference>
<evidence type="ECO:0000256" key="2">
    <source>
        <dbReference type="ARBA" id="ARBA00009861"/>
    </source>
</evidence>
<sequence>MFGKPATPAKVPTDSVIAFRFFDDTPLWKAFILYSMFVFDDLLDPQKLHRSLEALVKRDGWHKLGARLRRNHNGGLEYHVPVEFTKQRPGLTYAHVDYAINAADHPLASKLPKASSQPAIVCDPDEFQDLIRSEGSPTSMREYLNQDIPQLGLYIATFKDKTLVTLYWPHTLMDAMGKKALLNAWTLILQGRDDEVVPPYGGGGDPLAHLGKNPAELHGLSNRRLSVLGLAKYGIRNIGDFFRTHENRMVCIPGSFIASLRAKAIEELVSAGVDQPFLTEGDVLCALWTRVAISHLPNDSQRLVVLNNAYSLRTALEADLLPKGAPYVSNAIGFIHVLLDTQEIFKKPLSHVAFAIRSGIQQLGTRAQVEAFASMWRESSVKLPPLFGSSRMHMITYSNWSKARLYELDFSAATVKPGEGNKKPGFPTYIQNNQFGLVLPNAFPIIGKDNEGNFWLSGYMNKGQWEKIGHQLSGMSYVKNKPSLT</sequence>
<keyword evidence="3" id="KW-0808">Transferase</keyword>
<organism evidence="5 6">
    <name type="scientific">Hypocrea atroviridis (strain ATCC 20476 / IMI 206040)</name>
    <name type="common">Trichoderma atroviride</name>
    <dbReference type="NCBI Taxonomy" id="452589"/>
    <lineage>
        <taxon>Eukaryota</taxon>
        <taxon>Fungi</taxon>
        <taxon>Dikarya</taxon>
        <taxon>Ascomycota</taxon>
        <taxon>Pezizomycotina</taxon>
        <taxon>Sordariomycetes</taxon>
        <taxon>Hypocreomycetidae</taxon>
        <taxon>Hypocreales</taxon>
        <taxon>Hypocreaceae</taxon>
        <taxon>Trichoderma</taxon>
    </lineage>
</organism>
<evidence type="ECO:0000256" key="4">
    <source>
        <dbReference type="ARBA" id="ARBA00023315"/>
    </source>
</evidence>
<comment type="pathway">
    <text evidence="1">Secondary metabolite biosynthesis.</text>
</comment>
<dbReference type="GeneID" id="25785588"/>
<dbReference type="PANTHER" id="PTHR31896">
    <property type="entry name" value="FAMILY REGULATORY PROTEIN, PUTATIVE (AFU_ORTHOLOGUE AFUA_3G14730)-RELATED"/>
    <property type="match status" value="1"/>
</dbReference>
<dbReference type="Pfam" id="PF02458">
    <property type="entry name" value="Transferase"/>
    <property type="match status" value="1"/>
</dbReference>
<evidence type="ECO:0008006" key="7">
    <source>
        <dbReference type="Google" id="ProtNLM"/>
    </source>
</evidence>
<protein>
    <recommendedName>
        <fullName evidence="7">LysR family regulatory protein</fullName>
    </recommendedName>
</protein>
<evidence type="ECO:0000313" key="5">
    <source>
        <dbReference type="EMBL" id="EHK50151.1"/>
    </source>
</evidence>
<dbReference type="eggNOG" id="ENOG502SM04">
    <property type="taxonomic scope" value="Eukaryota"/>
</dbReference>